<dbReference type="Gene3D" id="3.90.550.10">
    <property type="entry name" value="Spore Coat Polysaccharide Biosynthesis Protein SpsA, Chain A"/>
    <property type="match status" value="1"/>
</dbReference>
<dbReference type="GO" id="GO:0016757">
    <property type="term" value="F:glycosyltransferase activity"/>
    <property type="evidence" value="ECO:0007669"/>
    <property type="project" value="UniProtKB-KW"/>
</dbReference>
<keyword evidence="7" id="KW-1185">Reference proteome</keyword>
<gene>
    <name evidence="5" type="ORF">DXC13_02415</name>
    <name evidence="6" type="ORF">FYL31_09360</name>
    <name evidence="4" type="ORF">T1815_20481</name>
</gene>
<evidence type="ECO:0000256" key="2">
    <source>
        <dbReference type="ARBA" id="ARBA00022679"/>
    </source>
</evidence>
<dbReference type="EMBL" id="CVRQ01000022">
    <property type="protein sequence ID" value="CRL39285.1"/>
    <property type="molecule type" value="Genomic_DNA"/>
</dbReference>
<evidence type="ECO:0000313" key="9">
    <source>
        <dbReference type="Proteomes" id="UP000324327"/>
    </source>
</evidence>
<reference evidence="6 9" key="5">
    <citation type="submission" date="2019-09" db="EMBL/GenBank/DDBJ databases">
        <title>Strain-level analysis of Eubacterium rectale using genomes from metagenomes.</title>
        <authorList>
            <person name="Karcher N."/>
            <person name="Segata N."/>
        </authorList>
    </citation>
    <scope>NUCLEOTIDE SEQUENCE [LARGE SCALE GENOMIC DNA]</scope>
    <source>
        <strain evidence="6 9">T3WBe13</strain>
    </source>
</reference>
<evidence type="ECO:0000313" key="4">
    <source>
        <dbReference type="EMBL" id="CRL39285.1"/>
    </source>
</evidence>
<reference evidence="6 9" key="4">
    <citation type="submission" date="2019-08" db="EMBL/GenBank/DDBJ databases">
        <authorList>
            <person name="Duncan S."/>
            <person name="Walker A."/>
        </authorList>
    </citation>
    <scope>NUCLEOTIDE SEQUENCE [LARGE SCALE GENOMIC DNA]</scope>
    <source>
        <strain evidence="6 9">T3WBe13</strain>
    </source>
</reference>
<dbReference type="PANTHER" id="PTHR22916">
    <property type="entry name" value="GLYCOSYLTRANSFERASE"/>
    <property type="match status" value="1"/>
</dbReference>
<dbReference type="Proteomes" id="UP000260717">
    <property type="component" value="Unassembled WGS sequence"/>
</dbReference>
<organism evidence="4 7">
    <name type="scientific">Agathobacter rectalis</name>
    <dbReference type="NCBI Taxonomy" id="39491"/>
    <lineage>
        <taxon>Bacteria</taxon>
        <taxon>Bacillati</taxon>
        <taxon>Bacillota</taxon>
        <taxon>Clostridia</taxon>
        <taxon>Lachnospirales</taxon>
        <taxon>Lachnospiraceae</taxon>
        <taxon>Agathobacter</taxon>
    </lineage>
</organism>
<evidence type="ECO:0000259" key="3">
    <source>
        <dbReference type="Pfam" id="PF00535"/>
    </source>
</evidence>
<dbReference type="InterPro" id="IPR029044">
    <property type="entry name" value="Nucleotide-diphossugar_trans"/>
</dbReference>
<reference evidence="4" key="1">
    <citation type="submission" date="2015-05" db="EMBL/GenBank/DDBJ databases">
        <authorList>
            <person name="Wang D.B."/>
            <person name="Wang M."/>
        </authorList>
    </citation>
    <scope>NUCLEOTIDE SEQUENCE [LARGE SCALE GENOMIC DNA]</scope>
    <source>
        <strain evidence="4">T1-815</strain>
    </source>
</reference>
<dbReference type="Proteomes" id="UP000324327">
    <property type="component" value="Unassembled WGS sequence"/>
</dbReference>
<evidence type="ECO:0000256" key="1">
    <source>
        <dbReference type="ARBA" id="ARBA00022676"/>
    </source>
</evidence>
<sequence>METENKKILSIIIPTYNAAKFLDKGLSSFIIDDNSLLNMLDIVVVNDGSTDNSVEIAQKYVNKYPDVYRILNKENGGHGSAINEGVKIIKGSYFKVVDADDWVNTDVLKETICYLRDNENKHENFADAVLMSYRSYVLQRENTDEYPYDDKYITKNGGPYNAGYVDEHLYDFWWGLSLHGVIYNTQFYRNTGLTLSEGVFYEDQEFSIIPMAYAESIYAYDKALYEYRVGDVNQSVSIESSLKRLDHYEKVIMRLIEAGRDAEHFSIGGKQLWFDKTSKFINDYLQLCLIRNTDKKQLRKRMKLFVSQIEKKNTDMYKCVNKNYKVFCALNKMHMSDKVYQNYFIRLLHIVRH</sequence>
<dbReference type="SUPFAM" id="SSF53448">
    <property type="entry name" value="Nucleotide-diphospho-sugar transferases"/>
    <property type="match status" value="1"/>
</dbReference>
<evidence type="ECO:0000313" key="6">
    <source>
        <dbReference type="EMBL" id="TYL58890.1"/>
    </source>
</evidence>
<dbReference type="RefSeq" id="WP_055062127.1">
    <property type="nucleotide sequence ID" value="NZ_AP031452.1"/>
</dbReference>
<name>A0A0M6WPI7_9FIRM</name>
<dbReference type="CDD" id="cd00761">
    <property type="entry name" value="Glyco_tranf_GTA_type"/>
    <property type="match status" value="1"/>
</dbReference>
<accession>A0A0M6WPI7</accession>
<keyword evidence="1" id="KW-0328">Glycosyltransferase</keyword>
<keyword evidence="2 4" id="KW-0808">Transferase</keyword>
<proteinExistence type="predicted"/>
<reference evidence="7" key="2">
    <citation type="submission" date="2015-05" db="EMBL/GenBank/DDBJ databases">
        <authorList>
            <consortium name="Pathogen Informatics"/>
        </authorList>
    </citation>
    <scope>NUCLEOTIDE SEQUENCE [LARGE SCALE GENOMIC DNA]</scope>
    <source>
        <strain evidence="7">T1-815</strain>
    </source>
</reference>
<dbReference type="Pfam" id="PF00535">
    <property type="entry name" value="Glycos_transf_2"/>
    <property type="match status" value="1"/>
</dbReference>
<dbReference type="Proteomes" id="UP000049472">
    <property type="component" value="Unassembled WGS sequence"/>
</dbReference>
<dbReference type="EMBL" id="VSTF01000009">
    <property type="protein sequence ID" value="TYL58890.1"/>
    <property type="molecule type" value="Genomic_DNA"/>
</dbReference>
<evidence type="ECO:0000313" key="8">
    <source>
        <dbReference type="Proteomes" id="UP000260717"/>
    </source>
</evidence>
<dbReference type="InterPro" id="IPR001173">
    <property type="entry name" value="Glyco_trans_2-like"/>
</dbReference>
<evidence type="ECO:0000313" key="5">
    <source>
        <dbReference type="EMBL" id="RGM52216.1"/>
    </source>
</evidence>
<dbReference type="AlphaFoldDB" id="A0A0M6WPI7"/>
<evidence type="ECO:0000313" key="7">
    <source>
        <dbReference type="Proteomes" id="UP000049472"/>
    </source>
</evidence>
<dbReference type="PANTHER" id="PTHR22916:SF51">
    <property type="entry name" value="GLYCOSYLTRANSFERASE EPSH-RELATED"/>
    <property type="match status" value="1"/>
</dbReference>
<feature type="domain" description="Glycosyltransferase 2-like" evidence="3">
    <location>
        <begin position="10"/>
        <end position="120"/>
    </location>
</feature>
<reference evidence="5 8" key="3">
    <citation type="submission" date="2018-08" db="EMBL/GenBank/DDBJ databases">
        <title>A genome reference for cultivated species of the human gut microbiota.</title>
        <authorList>
            <person name="Zou Y."/>
            <person name="Xue W."/>
            <person name="Luo G."/>
        </authorList>
    </citation>
    <scope>NUCLEOTIDE SEQUENCE [LARGE SCALE GENOMIC DNA]</scope>
    <source>
        <strain evidence="5 8">OM08-12AT</strain>
    </source>
</reference>
<dbReference type="EMBL" id="QSTI01000002">
    <property type="protein sequence ID" value="RGM52216.1"/>
    <property type="molecule type" value="Genomic_DNA"/>
</dbReference>
<protein>
    <submittedName>
        <fullName evidence="5">Glycosyltransferase family 2 protein</fullName>
    </submittedName>
    <submittedName>
        <fullName evidence="4">Glycosyltransferases involved in cell wall biogenesis</fullName>
    </submittedName>
</protein>